<comment type="cofactor">
    <cofactor evidence="5">
        <name>Zn(2+)</name>
        <dbReference type="ChEBI" id="CHEBI:29105"/>
    </cofactor>
    <text evidence="5">Binds 1 zinc ion per subunit.</text>
</comment>
<feature type="active site" evidence="6">
    <location>
        <position position="194"/>
    </location>
</feature>
<evidence type="ECO:0000313" key="9">
    <source>
        <dbReference type="EMBL" id="PWJ28061.1"/>
    </source>
</evidence>
<gene>
    <name evidence="9" type="ORF">A8806_110245</name>
</gene>
<dbReference type="GO" id="GO:0005975">
    <property type="term" value="P:carbohydrate metabolic process"/>
    <property type="evidence" value="ECO:0007669"/>
    <property type="project" value="InterPro"/>
</dbReference>
<dbReference type="InterPro" id="IPR049071">
    <property type="entry name" value="MPI_cupin_dom"/>
</dbReference>
<dbReference type="InterPro" id="IPR051804">
    <property type="entry name" value="Carb_Metab_Reg_Kinase/Isom"/>
</dbReference>
<protein>
    <recommendedName>
        <fullName evidence="3">Phosphohexomutase</fullName>
    </recommendedName>
    <alternativeName>
        <fullName evidence="4">Phosphomannose isomerase</fullName>
    </alternativeName>
</protein>
<evidence type="ECO:0000256" key="3">
    <source>
        <dbReference type="ARBA" id="ARBA00029741"/>
    </source>
</evidence>
<dbReference type="EMBL" id="QGDL01000010">
    <property type="protein sequence ID" value="PWJ28061.1"/>
    <property type="molecule type" value="Genomic_DNA"/>
</dbReference>
<dbReference type="CDD" id="cd07010">
    <property type="entry name" value="cupin_PMI_type_I_N_bac"/>
    <property type="match status" value="1"/>
</dbReference>
<name>A0A2Y9BGL7_9FIRM</name>
<dbReference type="PANTHER" id="PTHR42742:SF3">
    <property type="entry name" value="FRUCTOKINASE"/>
    <property type="match status" value="1"/>
</dbReference>
<dbReference type="Proteomes" id="UP000245845">
    <property type="component" value="Unassembled WGS sequence"/>
</dbReference>
<evidence type="ECO:0000256" key="4">
    <source>
        <dbReference type="ARBA" id="ARBA00030762"/>
    </source>
</evidence>
<dbReference type="Pfam" id="PF21621">
    <property type="entry name" value="MPI_cupin_dom"/>
    <property type="match status" value="1"/>
</dbReference>
<feature type="binding site" evidence="5">
    <location>
        <position position="116"/>
    </location>
    <ligand>
        <name>Zn(2+)</name>
        <dbReference type="ChEBI" id="CHEBI:29105"/>
    </ligand>
</feature>
<feature type="binding site" evidence="5">
    <location>
        <position position="99"/>
    </location>
    <ligand>
        <name>Zn(2+)</name>
        <dbReference type="ChEBI" id="CHEBI:29105"/>
    </ligand>
</feature>
<feature type="binding site" evidence="5">
    <location>
        <position position="174"/>
    </location>
    <ligand>
        <name>Zn(2+)</name>
        <dbReference type="ChEBI" id="CHEBI:29105"/>
    </ligand>
</feature>
<feature type="domain" description="Phosphomannose isomerase type I catalytic" evidence="7">
    <location>
        <begin position="3"/>
        <end position="105"/>
    </location>
</feature>
<dbReference type="InterPro" id="IPR046457">
    <property type="entry name" value="PMI_typeI_cat"/>
</dbReference>
<reference evidence="9 10" key="1">
    <citation type="submission" date="2018-05" db="EMBL/GenBank/DDBJ databases">
        <title>The Hungate 1000. A catalogue of reference genomes from the rumen microbiome.</title>
        <authorList>
            <person name="Kelly W."/>
        </authorList>
    </citation>
    <scope>NUCLEOTIDE SEQUENCE [LARGE SCALE GENOMIC DNA]</scope>
    <source>
        <strain evidence="9 10">NLAE-zl-C242</strain>
    </source>
</reference>
<keyword evidence="2 5" id="KW-0862">Zinc</keyword>
<comment type="caution">
    <text evidence="9">The sequence shown here is derived from an EMBL/GenBank/DDBJ whole genome shotgun (WGS) entry which is preliminary data.</text>
</comment>
<dbReference type="AlphaFoldDB" id="A0A2Y9BGL7"/>
<dbReference type="OrthoDB" id="9808275at2"/>
<dbReference type="InterPro" id="IPR014710">
    <property type="entry name" value="RmlC-like_jellyroll"/>
</dbReference>
<dbReference type="PIRSF" id="PIRSF036894">
    <property type="entry name" value="PMI_Firm_short"/>
    <property type="match status" value="1"/>
</dbReference>
<evidence type="ECO:0000313" key="10">
    <source>
        <dbReference type="Proteomes" id="UP000245845"/>
    </source>
</evidence>
<dbReference type="RefSeq" id="WP_109732403.1">
    <property type="nucleotide sequence ID" value="NZ_BAAACK010000029.1"/>
</dbReference>
<evidence type="ECO:0000256" key="1">
    <source>
        <dbReference type="ARBA" id="ARBA00022723"/>
    </source>
</evidence>
<dbReference type="InterPro" id="IPR011051">
    <property type="entry name" value="RmlC_Cupin_sf"/>
</dbReference>
<dbReference type="SUPFAM" id="SSF51182">
    <property type="entry name" value="RmlC-like cupins"/>
    <property type="match status" value="1"/>
</dbReference>
<feature type="domain" description="Mannose-6-phosphate isomerase cupin" evidence="8">
    <location>
        <begin position="236"/>
        <end position="310"/>
    </location>
</feature>
<evidence type="ECO:0000256" key="2">
    <source>
        <dbReference type="ARBA" id="ARBA00022833"/>
    </source>
</evidence>
<organism evidence="9 10">
    <name type="scientific">Faecalicatena orotica</name>
    <dbReference type="NCBI Taxonomy" id="1544"/>
    <lineage>
        <taxon>Bacteria</taxon>
        <taxon>Bacillati</taxon>
        <taxon>Bacillota</taxon>
        <taxon>Clostridia</taxon>
        <taxon>Lachnospirales</taxon>
        <taxon>Lachnospiraceae</taxon>
        <taxon>Faecalicatena</taxon>
    </lineage>
</organism>
<dbReference type="GO" id="GO:0004476">
    <property type="term" value="F:mannose-6-phosphate isomerase activity"/>
    <property type="evidence" value="ECO:0007669"/>
    <property type="project" value="InterPro"/>
</dbReference>
<keyword evidence="10" id="KW-1185">Reference proteome</keyword>
<evidence type="ECO:0000259" key="7">
    <source>
        <dbReference type="Pfam" id="PF20511"/>
    </source>
</evidence>
<keyword evidence="1 5" id="KW-0479">Metal-binding</keyword>
<evidence type="ECO:0000256" key="5">
    <source>
        <dbReference type="PIRSR" id="PIRSR036894-1"/>
    </source>
</evidence>
<dbReference type="PANTHER" id="PTHR42742">
    <property type="entry name" value="TRANSCRIPTIONAL REPRESSOR MPRA"/>
    <property type="match status" value="1"/>
</dbReference>
<evidence type="ECO:0000259" key="8">
    <source>
        <dbReference type="Pfam" id="PF21621"/>
    </source>
</evidence>
<proteinExistence type="predicted"/>
<sequence length="315" mass="35456">MCILKMVPSCKDYLWGGHRLIDEYHKNYDGNILAETWELSCHPDGPSKIQNGTFAGITLAEYIKKAEGNVLGIHCRRFREFPILIKFIDAKDNLSIQVHPDNQFALENEGQYGKTEMWYVADCKEGACLYYGFKKKVSKEEFRQRILDNTLLEVLNAVTVQKGDVLFIETGTIHAIGKDIVIAEIQQNSNVTYRVYDYGRVGNDGKKRDLHIEKALAVTNRVPIIKSKTCCPHIADCDYFTVDKLNLDGDVMKKMCGHIGNGSFVSILMVEGDGEIRCGKDKLRYQKGDSFFLPANSGEYEISGTCEALITTVKG</sequence>
<dbReference type="InterPro" id="IPR014628">
    <property type="entry name" value="Man6P_isomerase_Firm_short"/>
</dbReference>
<accession>A0A2Y9BGL7</accession>
<evidence type="ECO:0000256" key="6">
    <source>
        <dbReference type="PIRSR" id="PIRSR036894-2"/>
    </source>
</evidence>
<dbReference type="Gene3D" id="2.60.120.10">
    <property type="entry name" value="Jelly Rolls"/>
    <property type="match status" value="2"/>
</dbReference>
<keyword evidence="9" id="KW-0413">Isomerase</keyword>
<dbReference type="GO" id="GO:0008270">
    <property type="term" value="F:zinc ion binding"/>
    <property type="evidence" value="ECO:0007669"/>
    <property type="project" value="InterPro"/>
</dbReference>
<dbReference type="Pfam" id="PF20511">
    <property type="entry name" value="PMI_typeI_cat"/>
    <property type="match status" value="1"/>
</dbReference>